<dbReference type="AlphaFoldDB" id="A0A803P130"/>
<dbReference type="Gene3D" id="3.30.420.10">
    <property type="entry name" value="Ribonuclease H-like superfamily/Ribonuclease H"/>
    <property type="match status" value="1"/>
</dbReference>
<proteinExistence type="predicted"/>
<dbReference type="Gramene" id="evm.model.02.445">
    <property type="protein sequence ID" value="cds.evm.model.02.445"/>
    <property type="gene ID" value="evm.TU.02.445"/>
</dbReference>
<dbReference type="GO" id="GO:0003676">
    <property type="term" value="F:nucleic acid binding"/>
    <property type="evidence" value="ECO:0007669"/>
    <property type="project" value="InterPro"/>
</dbReference>
<dbReference type="InterPro" id="IPR052929">
    <property type="entry name" value="RNase_H-like_EbsB-rel"/>
</dbReference>
<dbReference type="PANTHER" id="PTHR47074:SF48">
    <property type="entry name" value="POLYNUCLEOTIDYL TRANSFERASE, RIBONUCLEASE H-LIKE SUPERFAMILY PROTEIN"/>
    <property type="match status" value="1"/>
</dbReference>
<feature type="domain" description="RNase H type-1" evidence="1">
    <location>
        <begin position="74"/>
        <end position="196"/>
    </location>
</feature>
<name>A0A803P130_CANSA</name>
<dbReference type="InterPro" id="IPR002156">
    <property type="entry name" value="RNaseH_domain"/>
</dbReference>
<dbReference type="Pfam" id="PF13456">
    <property type="entry name" value="RVT_3"/>
    <property type="match status" value="1"/>
</dbReference>
<dbReference type="SUPFAM" id="SSF53098">
    <property type="entry name" value="Ribonuclease H-like"/>
    <property type="match status" value="1"/>
</dbReference>
<dbReference type="OMA" id="HPKEDIS"/>
<evidence type="ECO:0000313" key="3">
    <source>
        <dbReference type="Proteomes" id="UP000596661"/>
    </source>
</evidence>
<accession>A0A803P130</accession>
<dbReference type="InterPro" id="IPR044730">
    <property type="entry name" value="RNase_H-like_dom_plant"/>
</dbReference>
<organism evidence="2 3">
    <name type="scientific">Cannabis sativa</name>
    <name type="common">Hemp</name>
    <name type="synonym">Marijuana</name>
    <dbReference type="NCBI Taxonomy" id="3483"/>
    <lineage>
        <taxon>Eukaryota</taxon>
        <taxon>Viridiplantae</taxon>
        <taxon>Streptophyta</taxon>
        <taxon>Embryophyta</taxon>
        <taxon>Tracheophyta</taxon>
        <taxon>Spermatophyta</taxon>
        <taxon>Magnoliopsida</taxon>
        <taxon>eudicotyledons</taxon>
        <taxon>Gunneridae</taxon>
        <taxon>Pentapetalae</taxon>
        <taxon>rosids</taxon>
        <taxon>fabids</taxon>
        <taxon>Rosales</taxon>
        <taxon>Cannabaceae</taxon>
        <taxon>Cannabis</taxon>
    </lineage>
</organism>
<protein>
    <recommendedName>
        <fullName evidence="1">RNase H type-1 domain-containing protein</fullName>
    </recommendedName>
</protein>
<keyword evidence="3" id="KW-1185">Reference proteome</keyword>
<evidence type="ECO:0000313" key="2">
    <source>
        <dbReference type="EnsemblPlants" id="cds.evm.model.02.445"/>
    </source>
</evidence>
<evidence type="ECO:0000259" key="1">
    <source>
        <dbReference type="Pfam" id="PF13456"/>
    </source>
</evidence>
<dbReference type="EnsemblPlants" id="evm.model.02.445">
    <property type="protein sequence ID" value="cds.evm.model.02.445"/>
    <property type="gene ID" value="evm.TU.02.445"/>
</dbReference>
<sequence length="219" mass="24135">MWKPGRIYVTRPVLLNKALRGQAHDQTHAITKLAKSFLDDFKLSTWASSPHARSNQSSAITTWSPPEPGRLKLNVDAAIPKGRAKVGFGSVIRNNEGLVVAAVAFPYTGAENVATLEAKSLLLALRWCIEKHFPVHVVETDCKAITDALDHPKEDISYFGDLISQIKEALSHLPVAHISHVNRSANTFADKLTHWALGLDEVAIWNGDDPCNLRDFLSL</sequence>
<dbReference type="InterPro" id="IPR036397">
    <property type="entry name" value="RNaseH_sf"/>
</dbReference>
<dbReference type="EMBL" id="UZAU01000108">
    <property type="status" value="NOT_ANNOTATED_CDS"/>
    <property type="molecule type" value="Genomic_DNA"/>
</dbReference>
<dbReference type="PANTHER" id="PTHR47074">
    <property type="entry name" value="BNAC02G40300D PROTEIN"/>
    <property type="match status" value="1"/>
</dbReference>
<dbReference type="CDD" id="cd06222">
    <property type="entry name" value="RNase_H_like"/>
    <property type="match status" value="1"/>
</dbReference>
<dbReference type="InterPro" id="IPR012337">
    <property type="entry name" value="RNaseH-like_sf"/>
</dbReference>
<reference evidence="2" key="2">
    <citation type="submission" date="2021-03" db="UniProtKB">
        <authorList>
            <consortium name="EnsemblPlants"/>
        </authorList>
    </citation>
    <scope>IDENTIFICATION</scope>
</reference>
<reference evidence="2" key="1">
    <citation type="submission" date="2018-11" db="EMBL/GenBank/DDBJ databases">
        <authorList>
            <person name="Grassa J C."/>
        </authorList>
    </citation>
    <scope>NUCLEOTIDE SEQUENCE [LARGE SCALE GENOMIC DNA]</scope>
</reference>
<dbReference type="GO" id="GO:0004523">
    <property type="term" value="F:RNA-DNA hybrid ribonuclease activity"/>
    <property type="evidence" value="ECO:0007669"/>
    <property type="project" value="InterPro"/>
</dbReference>
<dbReference type="Proteomes" id="UP000596661">
    <property type="component" value="Chromosome 2"/>
</dbReference>